<dbReference type="EMBL" id="AP019514">
    <property type="protein sequence ID" value="BBI61623.1"/>
    <property type="molecule type" value="Genomic_DNA"/>
</dbReference>
<sequence length="176" mass="19192">MVGANDANQGYDYFERLASRTEVREDRKSGKISASDVSITTGYPGIDSLLYHGGWARKEMVLLMGGPKAGKSTGLAQFGTNACVAGYDVLYVSLEVSDLVLADRIDASLSSVAMAELTDKSDEVRDEIEKLAGKAGKFILHQFPTGSFTPKQLARLIEHYKARGIVLIWLLWTTVT</sequence>
<name>A0A455U8R9_9GAMM</name>
<dbReference type="InterPro" id="IPR027417">
    <property type="entry name" value="P-loop_NTPase"/>
</dbReference>
<organism evidence="2 3">
    <name type="scientific">Vreelandella sulfidaeris</name>
    <dbReference type="NCBI Taxonomy" id="115553"/>
    <lineage>
        <taxon>Bacteria</taxon>
        <taxon>Pseudomonadati</taxon>
        <taxon>Pseudomonadota</taxon>
        <taxon>Gammaproteobacteria</taxon>
        <taxon>Oceanospirillales</taxon>
        <taxon>Halomonadaceae</taxon>
        <taxon>Vreelandella</taxon>
    </lineage>
</organism>
<proteinExistence type="predicted"/>
<dbReference type="AlphaFoldDB" id="A0A455U8R9"/>
<reference evidence="2 3" key="1">
    <citation type="journal article" date="2019" name="Microbiol. Resour. Announc.">
        <title>Complete Genome Sequence of Halomonas sulfidaeris Strain Esulfide1 Isolated from a Metal Sulfide Rock at a Depth of 2,200 Meters, Obtained Using Nanopore Sequencing.</title>
        <authorList>
            <person name="Saito M."/>
            <person name="Nishigata A."/>
            <person name="Galipon J."/>
            <person name="Arakawa K."/>
        </authorList>
    </citation>
    <scope>NUCLEOTIDE SEQUENCE [LARGE SCALE GENOMIC DNA]</scope>
    <source>
        <strain evidence="2 3">ATCC BAA-803</strain>
    </source>
</reference>
<evidence type="ECO:0000313" key="3">
    <source>
        <dbReference type="Proteomes" id="UP000320231"/>
    </source>
</evidence>
<accession>A0A455U8R9</accession>
<dbReference type="Pfam" id="PF06745">
    <property type="entry name" value="ATPase"/>
    <property type="match status" value="1"/>
</dbReference>
<dbReference type="SUPFAM" id="SSF52540">
    <property type="entry name" value="P-loop containing nucleoside triphosphate hydrolases"/>
    <property type="match status" value="1"/>
</dbReference>
<dbReference type="KEGG" id="hsr:HSBAA_29290"/>
<dbReference type="Gene3D" id="3.40.50.300">
    <property type="entry name" value="P-loop containing nucleotide triphosphate hydrolases"/>
    <property type="match status" value="1"/>
</dbReference>
<evidence type="ECO:0000259" key="1">
    <source>
        <dbReference type="Pfam" id="PF06745"/>
    </source>
</evidence>
<evidence type="ECO:0000313" key="2">
    <source>
        <dbReference type="EMBL" id="BBI61623.1"/>
    </source>
</evidence>
<gene>
    <name evidence="2" type="ORF">HSBAA_29290</name>
</gene>
<dbReference type="Proteomes" id="UP000320231">
    <property type="component" value="Chromosome"/>
</dbReference>
<protein>
    <recommendedName>
        <fullName evidence="1">KaiC-like domain-containing protein</fullName>
    </recommendedName>
</protein>
<feature type="domain" description="KaiC-like" evidence="1">
    <location>
        <begin position="40"/>
        <end position="101"/>
    </location>
</feature>
<dbReference type="InterPro" id="IPR014774">
    <property type="entry name" value="KaiC-like_dom"/>
</dbReference>